<dbReference type="EMBL" id="AZGC01000030">
    <property type="protein sequence ID" value="KRL94684.1"/>
    <property type="molecule type" value="Genomic_DNA"/>
</dbReference>
<organism evidence="2 3">
    <name type="scientific">Limosilactobacillus equigenerosi DSM 18793 = JCM 14505</name>
    <dbReference type="NCBI Taxonomy" id="1423742"/>
    <lineage>
        <taxon>Bacteria</taxon>
        <taxon>Bacillati</taxon>
        <taxon>Bacillota</taxon>
        <taxon>Bacilli</taxon>
        <taxon>Lactobacillales</taxon>
        <taxon>Lactobacillaceae</taxon>
        <taxon>Limosilactobacillus</taxon>
    </lineage>
</organism>
<dbReference type="STRING" id="417373.GCA_001570685_01550"/>
<dbReference type="OrthoDB" id="9799173at2"/>
<dbReference type="PATRIC" id="fig|1423742.4.peg.1349"/>
<feature type="domain" description="Antitoxin SocA-like Panacea" evidence="1">
    <location>
        <begin position="34"/>
        <end position="130"/>
    </location>
</feature>
<name>A0A0R1UNG4_9LACO</name>
<evidence type="ECO:0000259" key="1">
    <source>
        <dbReference type="Pfam" id="PF13274"/>
    </source>
</evidence>
<protein>
    <submittedName>
        <fullName evidence="2">Prophage ps3 protein 01</fullName>
    </submittedName>
</protein>
<gene>
    <name evidence="2" type="ORF">FC21_GL001301</name>
</gene>
<accession>A0A0R1UNG4</accession>
<dbReference type="RefSeq" id="WP_056995601.1">
    <property type="nucleotide sequence ID" value="NZ_AZGC01000030.1"/>
</dbReference>
<sequence length="157" mass="18674">MYDVLKVVNWLRARNFADMREDENVEELTQMKTMKLLYYIQAASLVVTNHRFFDEDIVAWKYGPVVVKVHEIYYGQRGIVGDELDDKTRSDYKELQNNEQSSDILNSIYDIYGHSSAYDLMRQTHSEKPWLETARNDVIKDDLIKEYFEKVFVVEED</sequence>
<evidence type="ECO:0000313" key="2">
    <source>
        <dbReference type="EMBL" id="KRL94684.1"/>
    </source>
</evidence>
<dbReference type="Proteomes" id="UP000051084">
    <property type="component" value="Unassembled WGS sequence"/>
</dbReference>
<evidence type="ECO:0000313" key="3">
    <source>
        <dbReference type="Proteomes" id="UP000051084"/>
    </source>
</evidence>
<dbReference type="Pfam" id="PF13274">
    <property type="entry name" value="SocA_Panacea"/>
    <property type="match status" value="1"/>
</dbReference>
<reference evidence="2 3" key="1">
    <citation type="journal article" date="2015" name="Genome Announc.">
        <title>Expanding the biotechnology potential of lactobacilli through comparative genomics of 213 strains and associated genera.</title>
        <authorList>
            <person name="Sun Z."/>
            <person name="Harris H.M."/>
            <person name="McCann A."/>
            <person name="Guo C."/>
            <person name="Argimon S."/>
            <person name="Zhang W."/>
            <person name="Yang X."/>
            <person name="Jeffery I.B."/>
            <person name="Cooney J.C."/>
            <person name="Kagawa T.F."/>
            <person name="Liu W."/>
            <person name="Song Y."/>
            <person name="Salvetti E."/>
            <person name="Wrobel A."/>
            <person name="Rasinkangas P."/>
            <person name="Parkhill J."/>
            <person name="Rea M.C."/>
            <person name="O'Sullivan O."/>
            <person name="Ritari J."/>
            <person name="Douillard F.P."/>
            <person name="Paul Ross R."/>
            <person name="Yang R."/>
            <person name="Briner A.E."/>
            <person name="Felis G.E."/>
            <person name="de Vos W.M."/>
            <person name="Barrangou R."/>
            <person name="Klaenhammer T.R."/>
            <person name="Caufield P.W."/>
            <person name="Cui Y."/>
            <person name="Zhang H."/>
            <person name="O'Toole P.W."/>
        </authorList>
    </citation>
    <scope>NUCLEOTIDE SEQUENCE [LARGE SCALE GENOMIC DNA]</scope>
    <source>
        <strain evidence="2 3">DSM 18793</strain>
    </source>
</reference>
<dbReference type="AlphaFoldDB" id="A0A0R1UNG4"/>
<dbReference type="InterPro" id="IPR025272">
    <property type="entry name" value="SocA_Panacea"/>
</dbReference>
<proteinExistence type="predicted"/>
<keyword evidence="3" id="KW-1185">Reference proteome</keyword>
<comment type="caution">
    <text evidence="2">The sequence shown here is derived from an EMBL/GenBank/DDBJ whole genome shotgun (WGS) entry which is preliminary data.</text>
</comment>